<dbReference type="InterPro" id="IPR001789">
    <property type="entry name" value="Sig_transdc_resp-reg_receiver"/>
</dbReference>
<dbReference type="InterPro" id="IPR039420">
    <property type="entry name" value="WalR-like"/>
</dbReference>
<dbReference type="SUPFAM" id="SSF52172">
    <property type="entry name" value="CheY-like"/>
    <property type="match status" value="1"/>
</dbReference>
<dbReference type="SMART" id="SM00862">
    <property type="entry name" value="Trans_reg_C"/>
    <property type="match status" value="1"/>
</dbReference>
<dbReference type="CDD" id="cd00383">
    <property type="entry name" value="trans_reg_C"/>
    <property type="match status" value="1"/>
</dbReference>
<dbReference type="PROSITE" id="PS51755">
    <property type="entry name" value="OMPR_PHOB"/>
    <property type="match status" value="1"/>
</dbReference>
<evidence type="ECO:0000313" key="11">
    <source>
        <dbReference type="Proteomes" id="UP000576152"/>
    </source>
</evidence>
<dbReference type="Proteomes" id="UP000576152">
    <property type="component" value="Unassembled WGS sequence"/>
</dbReference>
<evidence type="ECO:0000256" key="3">
    <source>
        <dbReference type="ARBA" id="ARBA00023015"/>
    </source>
</evidence>
<name>A0ABR6HKF7_9RHOB</name>
<evidence type="ECO:0000259" key="8">
    <source>
        <dbReference type="PROSITE" id="PS50110"/>
    </source>
</evidence>
<evidence type="ECO:0000259" key="9">
    <source>
        <dbReference type="PROSITE" id="PS51755"/>
    </source>
</evidence>
<evidence type="ECO:0000256" key="5">
    <source>
        <dbReference type="ARBA" id="ARBA00023163"/>
    </source>
</evidence>
<dbReference type="Gene3D" id="6.10.250.690">
    <property type="match status" value="1"/>
</dbReference>
<dbReference type="InterPro" id="IPR001867">
    <property type="entry name" value="OmpR/PhoB-type_DNA-bd"/>
</dbReference>
<dbReference type="SUPFAM" id="SSF46894">
    <property type="entry name" value="C-terminal effector domain of the bipartite response regulators"/>
    <property type="match status" value="1"/>
</dbReference>
<feature type="modified residue" description="4-aspartylphosphate" evidence="6">
    <location>
        <position position="56"/>
    </location>
</feature>
<keyword evidence="2" id="KW-0902">Two-component regulatory system</keyword>
<feature type="domain" description="OmpR/PhoB-type" evidence="9">
    <location>
        <begin position="136"/>
        <end position="236"/>
    </location>
</feature>
<evidence type="ECO:0000256" key="2">
    <source>
        <dbReference type="ARBA" id="ARBA00023012"/>
    </source>
</evidence>
<dbReference type="Gene3D" id="1.10.10.10">
    <property type="entry name" value="Winged helix-like DNA-binding domain superfamily/Winged helix DNA-binding domain"/>
    <property type="match status" value="1"/>
</dbReference>
<evidence type="ECO:0000256" key="1">
    <source>
        <dbReference type="ARBA" id="ARBA00022553"/>
    </source>
</evidence>
<protein>
    <submittedName>
        <fullName evidence="10">Two-component system OmpR family response regulator</fullName>
    </submittedName>
</protein>
<dbReference type="PANTHER" id="PTHR48111:SF4">
    <property type="entry name" value="DNA-BINDING DUAL TRANSCRIPTIONAL REGULATOR OMPR"/>
    <property type="match status" value="1"/>
</dbReference>
<keyword evidence="5" id="KW-0804">Transcription</keyword>
<accession>A0ABR6HKF7</accession>
<proteinExistence type="predicted"/>
<keyword evidence="11" id="KW-1185">Reference proteome</keyword>
<evidence type="ECO:0000313" key="10">
    <source>
        <dbReference type="EMBL" id="MBB3710918.1"/>
    </source>
</evidence>
<dbReference type="Pfam" id="PF00072">
    <property type="entry name" value="Response_reg"/>
    <property type="match status" value="1"/>
</dbReference>
<keyword evidence="3" id="KW-0805">Transcription regulation</keyword>
<dbReference type="RefSeq" id="WP_183469489.1">
    <property type="nucleotide sequence ID" value="NZ_JACIBX010000001.1"/>
</dbReference>
<feature type="domain" description="Response regulatory" evidence="8">
    <location>
        <begin position="7"/>
        <end position="121"/>
    </location>
</feature>
<dbReference type="SMART" id="SM00448">
    <property type="entry name" value="REC"/>
    <property type="match status" value="1"/>
</dbReference>
<keyword evidence="1 6" id="KW-0597">Phosphoprotein</keyword>
<evidence type="ECO:0000256" key="4">
    <source>
        <dbReference type="ARBA" id="ARBA00023125"/>
    </source>
</evidence>
<evidence type="ECO:0000256" key="6">
    <source>
        <dbReference type="PROSITE-ProRule" id="PRU00169"/>
    </source>
</evidence>
<dbReference type="PANTHER" id="PTHR48111">
    <property type="entry name" value="REGULATOR OF RPOS"/>
    <property type="match status" value="1"/>
</dbReference>
<sequence>MTTAASNILVVDDDAEIRQLVGQVLSREGYRVSEAPDTAQARTRLADRTVSLIVLDLMLPGEDGLSFCRALRGEGDLTPIIMLTAKGDDFDRVLGLEMGADDYLPKPFHGRELLARIKAVMRRTSPAGPSDSPRPDRFIRFEGWRLDTAKRELISDDDVIVLLSGAEYELLLALLTWPQVTLSREKLLDATRGRSAIISDRSIDIQVSRLRKKLGDDPKSPRIIKTIWGDGYLFTPDVLS</sequence>
<organism evidence="10 11">
    <name type="scientific">Limimaricola variabilis</name>
    <dbReference type="NCBI Taxonomy" id="1492771"/>
    <lineage>
        <taxon>Bacteria</taxon>
        <taxon>Pseudomonadati</taxon>
        <taxon>Pseudomonadota</taxon>
        <taxon>Alphaproteobacteria</taxon>
        <taxon>Rhodobacterales</taxon>
        <taxon>Paracoccaceae</taxon>
        <taxon>Limimaricola</taxon>
    </lineage>
</organism>
<dbReference type="InterPro" id="IPR036388">
    <property type="entry name" value="WH-like_DNA-bd_sf"/>
</dbReference>
<dbReference type="Gene3D" id="3.40.50.2300">
    <property type="match status" value="1"/>
</dbReference>
<reference evidence="10 11" key="1">
    <citation type="submission" date="2020-08" db="EMBL/GenBank/DDBJ databases">
        <title>Genomic Encyclopedia of Type Strains, Phase III (KMG-III): the genomes of soil and plant-associated and newly described type strains.</title>
        <authorList>
            <person name="Whitman W."/>
        </authorList>
    </citation>
    <scope>NUCLEOTIDE SEQUENCE [LARGE SCALE GENOMIC DNA]</scope>
    <source>
        <strain evidence="10 11">CECT 8572</strain>
    </source>
</reference>
<dbReference type="InterPro" id="IPR011006">
    <property type="entry name" value="CheY-like_superfamily"/>
</dbReference>
<evidence type="ECO:0000256" key="7">
    <source>
        <dbReference type="PROSITE-ProRule" id="PRU01091"/>
    </source>
</evidence>
<dbReference type="InterPro" id="IPR016032">
    <property type="entry name" value="Sig_transdc_resp-reg_C-effctor"/>
</dbReference>
<gene>
    <name evidence="10" type="ORF">FHS00_000471</name>
</gene>
<dbReference type="EMBL" id="JACIBX010000001">
    <property type="protein sequence ID" value="MBB3710918.1"/>
    <property type="molecule type" value="Genomic_DNA"/>
</dbReference>
<keyword evidence="4 7" id="KW-0238">DNA-binding</keyword>
<comment type="caution">
    <text evidence="10">The sequence shown here is derived from an EMBL/GenBank/DDBJ whole genome shotgun (WGS) entry which is preliminary data.</text>
</comment>
<dbReference type="PROSITE" id="PS50110">
    <property type="entry name" value="RESPONSE_REGULATORY"/>
    <property type="match status" value="1"/>
</dbReference>
<dbReference type="Pfam" id="PF00486">
    <property type="entry name" value="Trans_reg_C"/>
    <property type="match status" value="1"/>
</dbReference>
<feature type="DNA-binding region" description="OmpR/PhoB-type" evidence="7">
    <location>
        <begin position="136"/>
        <end position="236"/>
    </location>
</feature>